<proteinExistence type="predicted"/>
<dbReference type="AlphaFoldDB" id="A0A5Q6PBI5"/>
<evidence type="ECO:0000313" key="2">
    <source>
        <dbReference type="Proteomes" id="UP000323225"/>
    </source>
</evidence>
<evidence type="ECO:0000313" key="1">
    <source>
        <dbReference type="EMBL" id="KAA1252255.1"/>
    </source>
</evidence>
<gene>
    <name evidence="1" type="ORF">F0M16_24055</name>
</gene>
<reference evidence="1 2" key="1">
    <citation type="submission" date="2019-09" db="EMBL/GenBank/DDBJ databases">
        <authorList>
            <person name="Kritzky A."/>
            <person name="Schelkanova E.Y."/>
            <person name="Alkhova Z.V."/>
            <person name="Smirnova N.I."/>
        </authorList>
    </citation>
    <scope>NUCLEOTIDE SEQUENCE [LARGE SCALE GENOMIC DNA]</scope>
    <source>
        <strain evidence="1 2">M1526</strain>
    </source>
</reference>
<dbReference type="GO" id="GO:0016787">
    <property type="term" value="F:hydrolase activity"/>
    <property type="evidence" value="ECO:0007669"/>
    <property type="project" value="UniProtKB-KW"/>
</dbReference>
<comment type="caution">
    <text evidence="1">The sequence shown here is derived from an EMBL/GenBank/DDBJ whole genome shotgun (WGS) entry which is preliminary data.</text>
</comment>
<organism evidence="1 2">
    <name type="scientific">Vibrio cholerae</name>
    <dbReference type="NCBI Taxonomy" id="666"/>
    <lineage>
        <taxon>Bacteria</taxon>
        <taxon>Pseudomonadati</taxon>
        <taxon>Pseudomonadota</taxon>
        <taxon>Gammaproteobacteria</taxon>
        <taxon>Vibrionales</taxon>
        <taxon>Vibrionaceae</taxon>
        <taxon>Vibrio</taxon>
    </lineage>
</organism>
<dbReference type="PROSITE" id="PS51257">
    <property type="entry name" value="PROKAR_LIPOPROTEIN"/>
    <property type="match status" value="1"/>
</dbReference>
<keyword evidence="1" id="KW-0378">Hydrolase</keyword>
<accession>A0A5Q6PBI5</accession>
<feature type="non-terminal residue" evidence="1">
    <location>
        <position position="55"/>
    </location>
</feature>
<dbReference type="EMBL" id="VUAA01000173">
    <property type="protein sequence ID" value="KAA1252255.1"/>
    <property type="molecule type" value="Genomic_DNA"/>
</dbReference>
<name>A0A5Q6PBI5_VIBCL</name>
<protein>
    <submittedName>
        <fullName evidence="1">Glycosyl hydrolase family 26</fullName>
    </submittedName>
</protein>
<sequence length="55" mass="6116">MRLNLLLPIIGCLVITLSACSRESDLMPIREQVSTVDVKIENEGQKPEVIYTANT</sequence>
<dbReference type="Proteomes" id="UP000323225">
    <property type="component" value="Unassembled WGS sequence"/>
</dbReference>